<evidence type="ECO:0000256" key="7">
    <source>
        <dbReference type="ARBA" id="ARBA00022840"/>
    </source>
</evidence>
<dbReference type="GO" id="GO:0030915">
    <property type="term" value="C:Smc5-Smc6 complex"/>
    <property type="evidence" value="ECO:0007669"/>
    <property type="project" value="TreeGrafter"/>
</dbReference>
<dbReference type="Proteomes" id="UP000700334">
    <property type="component" value="Unassembled WGS sequence"/>
</dbReference>
<dbReference type="Gene3D" id="2.60.120.200">
    <property type="match status" value="1"/>
</dbReference>
<evidence type="ECO:0000256" key="12">
    <source>
        <dbReference type="SAM" id="MobiDB-lite"/>
    </source>
</evidence>
<dbReference type="InterPro" id="IPR027417">
    <property type="entry name" value="P-loop_NTPase"/>
</dbReference>
<evidence type="ECO:0000256" key="1">
    <source>
        <dbReference type="ARBA" id="ARBA00004123"/>
    </source>
</evidence>
<evidence type="ECO:0000256" key="2">
    <source>
        <dbReference type="ARBA" id="ARBA00004286"/>
    </source>
</evidence>
<comment type="subunit">
    <text evidence="10">Forms a heterodimer with smc6. Component of the SMC5-SMC6 complex which consists at least of smc5, smc6, nsmce2, nsmce1 and nsmce4a.</text>
</comment>
<dbReference type="PANTHER" id="PTHR45916">
    <property type="entry name" value="STRUCTURAL MAINTENANCE OF CHROMOSOMES PROTEIN 5"/>
    <property type="match status" value="1"/>
</dbReference>
<dbReference type="OrthoDB" id="10254973at2759"/>
<dbReference type="GO" id="GO:0003697">
    <property type="term" value="F:single-stranded DNA binding"/>
    <property type="evidence" value="ECO:0007669"/>
    <property type="project" value="TreeGrafter"/>
</dbReference>
<dbReference type="FunFam" id="3.40.50.300:FF:000793">
    <property type="entry name" value="Structural maintenance of chromosomes protein 5"/>
    <property type="match status" value="1"/>
</dbReference>
<keyword evidence="7" id="KW-0067">ATP-binding</keyword>
<dbReference type="SUPFAM" id="SSF49899">
    <property type="entry name" value="Concanavalin A-like lectins/glucanases"/>
    <property type="match status" value="1"/>
</dbReference>
<dbReference type="PANTHER" id="PTHR45916:SF1">
    <property type="entry name" value="STRUCTURAL MAINTENANCE OF CHROMOSOMES PROTEIN 5"/>
    <property type="match status" value="1"/>
</dbReference>
<keyword evidence="15" id="KW-1185">Reference proteome</keyword>
<dbReference type="GO" id="GO:0005634">
    <property type="term" value="C:nucleus"/>
    <property type="evidence" value="ECO:0007669"/>
    <property type="project" value="UniProtKB-SubCell"/>
</dbReference>
<dbReference type="Gene3D" id="3.40.50.300">
    <property type="entry name" value="P-loop containing nucleotide triphosphate hydrolases"/>
    <property type="match status" value="2"/>
</dbReference>
<comment type="similarity">
    <text evidence="3">Belongs to the SMC family. SMC5 subfamily.</text>
</comment>
<protein>
    <recommendedName>
        <fullName evidence="4">Structural maintenance of chromosomes protein 5</fullName>
    </recommendedName>
</protein>
<evidence type="ECO:0000313" key="15">
    <source>
        <dbReference type="Proteomes" id="UP000700334"/>
    </source>
</evidence>
<evidence type="ECO:0000259" key="13">
    <source>
        <dbReference type="PROSITE" id="PS50060"/>
    </source>
</evidence>
<dbReference type="EMBL" id="JAGFMF010011780">
    <property type="protein sequence ID" value="KAG8513021.1"/>
    <property type="molecule type" value="Genomic_DNA"/>
</dbReference>
<accession>A0A8J6DLY2</accession>
<evidence type="ECO:0000256" key="3">
    <source>
        <dbReference type="ARBA" id="ARBA00010171"/>
    </source>
</evidence>
<dbReference type="SUPFAM" id="SSF52540">
    <property type="entry name" value="P-loop containing nucleoside triphosphate hydrolases"/>
    <property type="match status" value="2"/>
</dbReference>
<proteinExistence type="inferred from homology"/>
<feature type="domain" description="MAM" evidence="13">
    <location>
        <begin position="1"/>
        <end position="113"/>
    </location>
</feature>
<dbReference type="SMART" id="SM00137">
    <property type="entry name" value="MAM"/>
    <property type="match status" value="1"/>
</dbReference>
<feature type="coiled-coil region" evidence="11">
    <location>
        <begin position="367"/>
        <end position="565"/>
    </location>
</feature>
<comment type="caution">
    <text evidence="14">The sequence shown here is derived from an EMBL/GenBank/DDBJ whole genome shotgun (WGS) entry which is preliminary data.</text>
</comment>
<dbReference type="CDD" id="cd06263">
    <property type="entry name" value="MAM"/>
    <property type="match status" value="1"/>
</dbReference>
<evidence type="ECO:0000256" key="4">
    <source>
        <dbReference type="ARBA" id="ARBA00018687"/>
    </source>
</evidence>
<evidence type="ECO:0000256" key="9">
    <source>
        <dbReference type="ARBA" id="ARBA00023242"/>
    </source>
</evidence>
<gene>
    <name evidence="14" type="ORF">J0S82_015822</name>
</gene>
<dbReference type="GO" id="GO:0000724">
    <property type="term" value="P:double-strand break repair via homologous recombination"/>
    <property type="evidence" value="ECO:0007669"/>
    <property type="project" value="TreeGrafter"/>
</dbReference>
<reference evidence="14" key="1">
    <citation type="journal article" date="2021" name="Evol. Appl.">
        <title>The genome of the Pyrenean desman and the effects of bottlenecks and inbreeding on the genomic landscape of an endangered species.</title>
        <authorList>
            <person name="Escoda L."/>
            <person name="Castresana J."/>
        </authorList>
    </citation>
    <scope>NUCLEOTIDE SEQUENCE</scope>
    <source>
        <strain evidence="14">IBE-C5619</strain>
    </source>
</reference>
<organism evidence="14 15">
    <name type="scientific">Galemys pyrenaicus</name>
    <name type="common">Iberian desman</name>
    <name type="synonym">Pyrenean desman</name>
    <dbReference type="NCBI Taxonomy" id="202257"/>
    <lineage>
        <taxon>Eukaryota</taxon>
        <taxon>Metazoa</taxon>
        <taxon>Chordata</taxon>
        <taxon>Craniata</taxon>
        <taxon>Vertebrata</taxon>
        <taxon>Euteleostomi</taxon>
        <taxon>Mammalia</taxon>
        <taxon>Eutheria</taxon>
        <taxon>Laurasiatheria</taxon>
        <taxon>Eulipotyphla</taxon>
        <taxon>Talpidae</taxon>
        <taxon>Galemys</taxon>
    </lineage>
</organism>
<dbReference type="Pfam" id="PF00629">
    <property type="entry name" value="MAM"/>
    <property type="match status" value="1"/>
</dbReference>
<dbReference type="AlphaFoldDB" id="A0A8J6DLY2"/>
<dbReference type="InterPro" id="IPR000998">
    <property type="entry name" value="MAM_dom"/>
</dbReference>
<evidence type="ECO:0000313" key="14">
    <source>
        <dbReference type="EMBL" id="KAG8513021.1"/>
    </source>
</evidence>
<dbReference type="InterPro" id="IPR013320">
    <property type="entry name" value="ConA-like_dom_sf"/>
</dbReference>
<keyword evidence="6" id="KW-0547">Nucleotide-binding</keyword>
<name>A0A8J6DLY2_GALPY</name>
<dbReference type="GO" id="GO:0005524">
    <property type="term" value="F:ATP binding"/>
    <property type="evidence" value="ECO:0007669"/>
    <property type="project" value="UniProtKB-KW"/>
</dbReference>
<keyword evidence="5" id="KW-0158">Chromosome</keyword>
<comment type="subcellular location">
    <subcellularLocation>
        <location evidence="2">Chromosome</location>
    </subcellularLocation>
    <subcellularLocation>
        <location evidence="1">Nucleus</location>
    </subcellularLocation>
</comment>
<feature type="region of interest" description="Disordered" evidence="12">
    <location>
        <begin position="164"/>
        <end position="244"/>
    </location>
</feature>
<evidence type="ECO:0000256" key="8">
    <source>
        <dbReference type="ARBA" id="ARBA00023054"/>
    </source>
</evidence>
<evidence type="ECO:0000256" key="11">
    <source>
        <dbReference type="SAM" id="Coils"/>
    </source>
</evidence>
<sequence length="1249" mass="145925">MYIEASHMVYGQKAHLLSSPLRGVIGKQCLTFFYHMYGAGTGLLSVYLKKEGDNEESLLWRRRGEQSISWLRGLIEYGCEIQCRIIFEAIRGVSIRSDIAIDDIKFQAGPCAGCLWHSFKLHFTWMKICKAAGDAARREGRGRRPLTPPGWHCAGAGRARGWCRVSGSSRGSRAPGRRAAGRWERKLLRSGGEARMATPSRKTATPSSLPAKRAPPRDPSSEVPSKRKSSAPPAPPPAPLQSSGPFVEGSIVRIAMENFLTSGNLVITREIDVSKNQSFWFINKKSTTQKIVEEQVAALNIQVGNLCQFLPQDKVGEFAKLSKIELLEATEKSIGPPEMHKYHCELKNFREKEKQLETSCKEKTEYLEKMIQRNERYKQDVERFYERKRHLDLIEMLEAKRPWVEYENVRQEYEEVKLARDQVKEEVRKLKEGQIPMTRRIEEIERQRHNLEARIKEKATDIKETSQKCKQKQDVIERKDKHIEELQQALTVKQNEEHDRQKRISNTRKMIEDLQNELKTTENCENLQPQIDAITNDLRRVQDEKALCEGEIIDKRRERETLEKEKKSVGDHIVRFDNLMNQKEDKLRQRYRDTYDAVLWLRNNRDKFKQRVCEPIMLTISGNKTMNAINYALPLEKVNHSPLEMHKLVRNKNEPDINMKDNKNAKYIENHISSNDLRAFVFESQEDMEVRDNKKLRVNAVIAPKNSYADKAPSRSLNELKQYGFFSYLRELFDAPDPVMSYLCCQYHIHEVPVGTERTRERIERVIQETRLKQIYTAEEKYVVKTSFYSNKVISSNTSLKVAQFLTVTVDLEQRRHLEEQLKEINRKLQAVESALIDLRETNKHLEHKDNELRQKKKELLERKTKKRQLEQKISSKLGSLKLMEQDTCNLEEEERKASTKIKEINVQKAKLVTELTNLVKICTSLHIQKVDLILQNTTVISEKNKLESDYMAASSQLRITEQHFIELDESRQRLLQKCKELMKRARQVCNLGAEQTVPQEYQTAFQDLPNTLDEIDALLTEERSRASCFTGLNPTVVEEYTKREEEIEQLTEELKIKKVELDKYRENISQVKERWLNPLKELVEKINEKFSNFFSSMQCAGEVDLHTENEEDYDKYGIRIRVKFRSSTQLHELTPHHQSGGERSVSTMLYLMALQELNRCPFRVVDEINQGMDPINERRVFEMVVNTACKENTSQYFFITPKLLQNLPYSDKMTVLFVYNGPHMLEPNRWNLKAFQRRRRRITFTQPS</sequence>
<feature type="coiled-coil region" evidence="11">
    <location>
        <begin position="815"/>
        <end position="911"/>
    </location>
</feature>
<keyword evidence="8 11" id="KW-0175">Coiled coil</keyword>
<dbReference type="PROSITE" id="PS50060">
    <property type="entry name" value="MAM_2"/>
    <property type="match status" value="1"/>
</dbReference>
<keyword evidence="9" id="KW-0539">Nucleus</keyword>
<dbReference type="FunFam" id="3.40.50.300:FF:001301">
    <property type="entry name" value="Structural maintenance of chromosomes 5"/>
    <property type="match status" value="1"/>
</dbReference>
<feature type="coiled-coil region" evidence="11">
    <location>
        <begin position="1038"/>
        <end position="1075"/>
    </location>
</feature>
<evidence type="ECO:0000256" key="5">
    <source>
        <dbReference type="ARBA" id="ARBA00022454"/>
    </source>
</evidence>
<dbReference type="GO" id="GO:0016020">
    <property type="term" value="C:membrane"/>
    <property type="evidence" value="ECO:0007669"/>
    <property type="project" value="InterPro"/>
</dbReference>
<evidence type="ECO:0000256" key="6">
    <source>
        <dbReference type="ARBA" id="ARBA00022741"/>
    </source>
</evidence>
<evidence type="ECO:0000256" key="10">
    <source>
        <dbReference type="ARBA" id="ARBA00063886"/>
    </source>
</evidence>